<evidence type="ECO:0000313" key="9">
    <source>
        <dbReference type="Proteomes" id="UP000626180"/>
    </source>
</evidence>
<comment type="pathway">
    <text evidence="5">Amine and polyamine degradation; ethanolamine degradation.</text>
</comment>
<dbReference type="NCBIfam" id="NF003971">
    <property type="entry name" value="PRK05465.1"/>
    <property type="match status" value="1"/>
</dbReference>
<dbReference type="EMBL" id="UAUF01000013">
    <property type="protein sequence ID" value="SPZ09592.1"/>
    <property type="molecule type" value="Genomic_DNA"/>
</dbReference>
<dbReference type="Proteomes" id="UP000626180">
    <property type="component" value="Unassembled WGS sequence"/>
</dbReference>
<protein>
    <recommendedName>
        <fullName evidence="5">Ethanolamine ammonia-lyase small subunit</fullName>
        <shortName evidence="5">EAL small subunit</shortName>
        <ecNumber evidence="5">4.3.1.7</ecNumber>
    </recommendedName>
</protein>
<dbReference type="UniPathway" id="UPA00560"/>
<keyword evidence="9" id="KW-1185">Reference proteome</keyword>
<sequence>MTTAKPTLVQTNPWDELRTHTSARIALGRVGSSLPTAEVLRFGLAHAQARDAVHHPLDVHMLSEQLQSKGFRTIHVHSQAADRQQYLLRPDHGRMLDIASREQLMAEAPAPDIAIVIADGLSSFAASSHAVPILELLKERFDTDWSQIPVVIAEQARVALGDEIGERLNAQLVIVMIGERPGLTSPDSLGLYVTYQPRRGRMDSERNCISNVRPEGLPYRLAVHKLDYLIKQALKLKLTGVNLKDDSVLPLLKSTPTA</sequence>
<comment type="catalytic activity">
    <reaction evidence="5">
        <text>ethanolamine = acetaldehyde + NH4(+)</text>
        <dbReference type="Rhea" id="RHEA:15313"/>
        <dbReference type="ChEBI" id="CHEBI:15343"/>
        <dbReference type="ChEBI" id="CHEBI:28938"/>
        <dbReference type="ChEBI" id="CHEBI:57603"/>
        <dbReference type="EC" id="4.3.1.7"/>
    </reaction>
</comment>
<dbReference type="PANTHER" id="PTHR39330">
    <property type="entry name" value="ETHANOLAMINE AMMONIA-LYASE LIGHT CHAIN"/>
    <property type="match status" value="1"/>
</dbReference>
<dbReference type="GO" id="GO:0009350">
    <property type="term" value="C:ethanolamine ammonia-lyase complex"/>
    <property type="evidence" value="ECO:0007669"/>
    <property type="project" value="UniProtKB-UniRule"/>
</dbReference>
<keyword evidence="4 5" id="KW-1283">Bacterial microcompartment</keyword>
<dbReference type="Gene3D" id="1.10.30.40">
    <property type="entry name" value="Ethanolamine ammonia-lyase light chain (EutC), N-terminal domain"/>
    <property type="match status" value="1"/>
</dbReference>
<accession>A0A2X2CLI5</accession>
<feature type="binding site" evidence="5">
    <location>
        <position position="158"/>
    </location>
    <ligand>
        <name>adenosylcob(III)alamin</name>
        <dbReference type="ChEBI" id="CHEBI:18408"/>
    </ligand>
</feature>
<dbReference type="GO" id="GO:0031419">
    <property type="term" value="F:cobalamin binding"/>
    <property type="evidence" value="ECO:0007669"/>
    <property type="project" value="UniProtKB-UniRule"/>
</dbReference>
<dbReference type="HAMAP" id="MF_00601">
    <property type="entry name" value="EutC"/>
    <property type="match status" value="1"/>
</dbReference>
<organism evidence="7 8">
    <name type="scientific">Pseudomonas luteola</name>
    <dbReference type="NCBI Taxonomy" id="47886"/>
    <lineage>
        <taxon>Bacteria</taxon>
        <taxon>Pseudomonadati</taxon>
        <taxon>Pseudomonadota</taxon>
        <taxon>Gammaproteobacteria</taxon>
        <taxon>Pseudomonadales</taxon>
        <taxon>Pseudomonadaceae</taxon>
        <taxon>Pseudomonas</taxon>
    </lineage>
</organism>
<dbReference type="Gene3D" id="3.40.50.11240">
    <property type="entry name" value="Ethanolamine ammonia-lyase light chain (EutC)"/>
    <property type="match status" value="1"/>
</dbReference>
<evidence type="ECO:0000256" key="1">
    <source>
        <dbReference type="ARBA" id="ARBA00022628"/>
    </source>
</evidence>
<evidence type="ECO:0000256" key="3">
    <source>
        <dbReference type="ARBA" id="ARBA00023285"/>
    </source>
</evidence>
<evidence type="ECO:0000313" key="8">
    <source>
        <dbReference type="Proteomes" id="UP000250443"/>
    </source>
</evidence>
<dbReference type="Proteomes" id="UP000250443">
    <property type="component" value="Unassembled WGS sequence"/>
</dbReference>
<dbReference type="GO" id="GO:0006520">
    <property type="term" value="P:amino acid metabolic process"/>
    <property type="evidence" value="ECO:0007669"/>
    <property type="project" value="InterPro"/>
</dbReference>
<dbReference type="PANTHER" id="PTHR39330:SF1">
    <property type="entry name" value="ETHANOLAMINE AMMONIA-LYASE SMALL SUBUNIT"/>
    <property type="match status" value="1"/>
</dbReference>
<evidence type="ECO:0000313" key="6">
    <source>
        <dbReference type="EMBL" id="MBF8643037.1"/>
    </source>
</evidence>
<reference evidence="6 9" key="2">
    <citation type="submission" date="2020-10" db="EMBL/GenBank/DDBJ databases">
        <title>Genome sequences of Pseudomonas isolates.</title>
        <authorList>
            <person name="Wessels L."/>
            <person name="Reich F."/>
            <person name="Hammerl J."/>
        </authorList>
    </citation>
    <scope>NUCLEOTIDE SEQUENCE [LARGE SCALE GENOMIC DNA]</scope>
    <source>
        <strain evidence="6 9">20-MO00624-0</strain>
    </source>
</reference>
<keyword evidence="3 5" id="KW-0170">Cobalt</keyword>
<proteinExistence type="inferred from homology"/>
<dbReference type="InterPro" id="IPR009246">
    <property type="entry name" value="EutC"/>
</dbReference>
<dbReference type="PIRSF" id="PIRSF018982">
    <property type="entry name" value="EutC"/>
    <property type="match status" value="1"/>
</dbReference>
<evidence type="ECO:0000256" key="5">
    <source>
        <dbReference type="HAMAP-Rule" id="MF_00601"/>
    </source>
</evidence>
<comment type="subunit">
    <text evidence="5">The basic unit is a heterodimer which dimerizes to form tetramers. The heterotetramers trimerize; 6 large subunits form a core ring with 6 small subunits projecting outwards.</text>
</comment>
<evidence type="ECO:0000313" key="7">
    <source>
        <dbReference type="EMBL" id="SPZ09592.1"/>
    </source>
</evidence>
<evidence type="ECO:0000256" key="4">
    <source>
        <dbReference type="ARBA" id="ARBA00024446"/>
    </source>
</evidence>
<evidence type="ECO:0000256" key="2">
    <source>
        <dbReference type="ARBA" id="ARBA00023239"/>
    </source>
</evidence>
<gene>
    <name evidence="5 7" type="primary">eutC</name>
    <name evidence="6" type="ORF">IRZ65_20410</name>
    <name evidence="7" type="ORF">NCTC11842_03167</name>
</gene>
<dbReference type="InterPro" id="IPR042251">
    <property type="entry name" value="EutC_C"/>
</dbReference>
<keyword evidence="2 5" id="KW-0456">Lyase</keyword>
<dbReference type="RefSeq" id="WP_010797754.1">
    <property type="nucleotide sequence ID" value="NZ_CP069262.1"/>
</dbReference>
<dbReference type="GO" id="GO:0008851">
    <property type="term" value="F:ethanolamine ammonia-lyase activity"/>
    <property type="evidence" value="ECO:0007669"/>
    <property type="project" value="UniProtKB-UniRule"/>
</dbReference>
<dbReference type="EC" id="4.3.1.7" evidence="5"/>
<comment type="cofactor">
    <cofactor evidence="5">
        <name>adenosylcob(III)alamin</name>
        <dbReference type="ChEBI" id="CHEBI:18408"/>
    </cofactor>
    <text evidence="5">Binds between the large and small subunits.</text>
</comment>
<dbReference type="EMBL" id="JADMCD010000013">
    <property type="protein sequence ID" value="MBF8643037.1"/>
    <property type="molecule type" value="Genomic_DNA"/>
</dbReference>
<dbReference type="AlphaFoldDB" id="A0A2X2CLI5"/>
<keyword evidence="1 5" id="KW-0846">Cobalamin</keyword>
<dbReference type="GO" id="GO:0046336">
    <property type="term" value="P:ethanolamine catabolic process"/>
    <property type="evidence" value="ECO:0007669"/>
    <property type="project" value="UniProtKB-UniRule"/>
</dbReference>
<comment type="function">
    <text evidence="5">Catalyzes the deamination of various vicinal amino-alcohols to oxo compounds. Allows this organism to utilize ethanolamine as the sole source of nitrogen and carbon in the presence of external vitamin B12.</text>
</comment>
<name>A0A2X2CLI5_PSELU</name>
<reference evidence="7 8" key="1">
    <citation type="submission" date="2018-06" db="EMBL/GenBank/DDBJ databases">
        <authorList>
            <consortium name="Pathogen Informatics"/>
            <person name="Doyle S."/>
        </authorList>
    </citation>
    <scope>NUCLEOTIDE SEQUENCE [LARGE SCALE GENOMIC DNA]</scope>
    <source>
        <strain evidence="7 8">NCTC11842</strain>
    </source>
</reference>
<comment type="subcellular location">
    <subcellularLocation>
        <location evidence="5">Bacterial microcompartment</location>
    </subcellularLocation>
</comment>
<dbReference type="GO" id="GO:0031471">
    <property type="term" value="C:ethanolamine degradation polyhedral organelle"/>
    <property type="evidence" value="ECO:0007669"/>
    <property type="project" value="UniProtKB-UniRule"/>
</dbReference>
<dbReference type="Pfam" id="PF05985">
    <property type="entry name" value="EutC"/>
    <property type="match status" value="1"/>
</dbReference>
<dbReference type="InterPro" id="IPR042255">
    <property type="entry name" value="EutC_N"/>
</dbReference>
<comment type="similarity">
    <text evidence="5">Belongs to the EutC family.</text>
</comment>
<feature type="binding site" evidence="5">
    <location>
        <position position="208"/>
    </location>
    <ligand>
        <name>adenosylcob(III)alamin</name>
        <dbReference type="ChEBI" id="CHEBI:18408"/>
    </ligand>
</feature>
<feature type="binding site" evidence="5">
    <location>
        <position position="179"/>
    </location>
    <ligand>
        <name>adenosylcob(III)alamin</name>
        <dbReference type="ChEBI" id="CHEBI:18408"/>
    </ligand>
</feature>